<dbReference type="PANTHER" id="PTHR43649:SF33">
    <property type="entry name" value="POLYGALACTURONAN_RHAMNOGALACTURONAN-BINDING PROTEIN YTCQ"/>
    <property type="match status" value="1"/>
</dbReference>
<evidence type="ECO:0000256" key="3">
    <source>
        <dbReference type="ARBA" id="ARBA00023136"/>
    </source>
</evidence>
<accession>A0ABX0IYB5</accession>
<evidence type="ECO:0000256" key="1">
    <source>
        <dbReference type="ARBA" id="ARBA00022475"/>
    </source>
</evidence>
<dbReference type="SUPFAM" id="SSF53850">
    <property type="entry name" value="Periplasmic binding protein-like II"/>
    <property type="match status" value="1"/>
</dbReference>
<evidence type="ECO:0000256" key="4">
    <source>
        <dbReference type="ARBA" id="ARBA00023139"/>
    </source>
</evidence>
<proteinExistence type="predicted"/>
<dbReference type="InterPro" id="IPR050490">
    <property type="entry name" value="Bact_solute-bd_prot1"/>
</dbReference>
<sequence>MGKNHTLMVVGLLIMLGLLVGCKDGLDQTQVNTGKEEPIPQLTVIKPLFPGHIYHPDTELEKLIEQGARVEVKYETPPFSEYKARLAVKMAGGDLADIMNTYSPNDPEHNALIDQGVFLALDSLLPKFPKLKQAFSEQTWEYMRNPTDGHIYGVPWMRDRGGQGIVIRKDWLDKLGLSMPTTLDELVAVLIAFRDRDPDGNNLKDTIPLTFKDHQISNLNTIFPLFGLNPGWAPLVTDPNRLQYGMIQPEAKEALIFLRSLRQQGLLDPDLLVGKTLGYDKFKSGKVGVLFMNLGDYRQLAVMPSLQTEIVDPIEHKGNRWSLTLPSTPINRTNQISSRSANPEAALRYLEYQITEGYDYIQYGVEGKTYQVENGIKVPFDNEKKDPQFSTNVGLELLQPEWLFSDPEKYTKFVSKATAEYLMRKLDSYEKNSMYDYLRPNVVVPSLQEKSAQLRLILEEGYTRIIVDTKTNPDTAFDEMVNKWKKNGGDQVTHDVNLLQKDKSAPSYTYMRKP</sequence>
<dbReference type="PANTHER" id="PTHR43649">
    <property type="entry name" value="ARABINOSE-BINDING PROTEIN-RELATED"/>
    <property type="match status" value="1"/>
</dbReference>
<gene>
    <name evidence="6" type="ORF">G9U52_03325</name>
</gene>
<dbReference type="Gene3D" id="3.40.190.10">
    <property type="entry name" value="Periplasmic binding protein-like II"/>
    <property type="match status" value="2"/>
</dbReference>
<evidence type="ECO:0000313" key="7">
    <source>
        <dbReference type="Proteomes" id="UP001165962"/>
    </source>
</evidence>
<evidence type="ECO:0000256" key="2">
    <source>
        <dbReference type="ARBA" id="ARBA00022729"/>
    </source>
</evidence>
<dbReference type="Proteomes" id="UP001165962">
    <property type="component" value="Unassembled WGS sequence"/>
</dbReference>
<dbReference type="PROSITE" id="PS51257">
    <property type="entry name" value="PROKAR_LIPOPROTEIN"/>
    <property type="match status" value="1"/>
</dbReference>
<evidence type="ECO:0000256" key="5">
    <source>
        <dbReference type="ARBA" id="ARBA00023288"/>
    </source>
</evidence>
<dbReference type="Pfam" id="PF01547">
    <property type="entry name" value="SBP_bac_1"/>
    <property type="match status" value="1"/>
</dbReference>
<keyword evidence="5" id="KW-0449">Lipoprotein</keyword>
<evidence type="ECO:0000313" key="6">
    <source>
        <dbReference type="EMBL" id="NHN28862.1"/>
    </source>
</evidence>
<keyword evidence="3" id="KW-0472">Membrane</keyword>
<comment type="caution">
    <text evidence="6">The sequence shown here is derived from an EMBL/GenBank/DDBJ whole genome shotgun (WGS) entry which is preliminary data.</text>
</comment>
<name>A0ABX0IYB5_9BACL</name>
<keyword evidence="2" id="KW-0732">Signal</keyword>
<keyword evidence="7" id="KW-1185">Reference proteome</keyword>
<protein>
    <submittedName>
        <fullName evidence="6">Extracellular solute-binding protein</fullName>
    </submittedName>
</protein>
<keyword evidence="1" id="KW-1003">Cell membrane</keyword>
<keyword evidence="4" id="KW-0564">Palmitate</keyword>
<reference evidence="6" key="1">
    <citation type="submission" date="2020-03" db="EMBL/GenBank/DDBJ databases">
        <title>Draft sequencing of Paenibacilllus sp. S3N08.</title>
        <authorList>
            <person name="Kim D.-U."/>
        </authorList>
    </citation>
    <scope>NUCLEOTIDE SEQUENCE</scope>
    <source>
        <strain evidence="6">S3N08</strain>
    </source>
</reference>
<dbReference type="InterPro" id="IPR006059">
    <property type="entry name" value="SBP"/>
</dbReference>
<organism evidence="6 7">
    <name type="scientific">Paenibacillus agricola</name>
    <dbReference type="NCBI Taxonomy" id="2716264"/>
    <lineage>
        <taxon>Bacteria</taxon>
        <taxon>Bacillati</taxon>
        <taxon>Bacillota</taxon>
        <taxon>Bacilli</taxon>
        <taxon>Bacillales</taxon>
        <taxon>Paenibacillaceae</taxon>
        <taxon>Paenibacillus</taxon>
    </lineage>
</organism>
<dbReference type="EMBL" id="JAAOIW010000001">
    <property type="protein sequence ID" value="NHN28862.1"/>
    <property type="molecule type" value="Genomic_DNA"/>
</dbReference>